<feature type="compositionally biased region" description="Polar residues" evidence="1">
    <location>
        <begin position="1"/>
        <end position="19"/>
    </location>
</feature>
<protein>
    <submittedName>
        <fullName evidence="2">Uncharacterized protein</fullName>
    </submittedName>
</protein>
<sequence>MVNTAMKNVTTTASNTLSKMSEIPVKTKPNHAAAVVTSRPVLADPRSPPHPHPHPPPPPPPSLHTKPKHTTAHTESTRPPALAPTKSLDKENTSQIKKPESGGQVSKPKESTTKANNISSSVFLDQFEKTAHEFAAQHNIAMEQIWESLLVHALPKDKLAWAEKTILDKNLDWKTARGRYLSAYPDAVPSKKAAASVQEKKEFGMPALVKTSALADSTQPSSVPTTTNASNAQTRERQSRYAEYLLSIEMKEYDSITDFNAKFYRYASIACMNLSDVSLSRRYISSLLPKYRLPVERVIQQNLPQHLKDTMLLASGMIIPLEKARKSNGEACWNHPPLMKRNNLQEDTRSQKRFCA</sequence>
<dbReference type="EMBL" id="BAABUJ010000017">
    <property type="protein sequence ID" value="GAA5801067.1"/>
    <property type="molecule type" value="Genomic_DNA"/>
</dbReference>
<feature type="compositionally biased region" description="Basic and acidic residues" evidence="1">
    <location>
        <begin position="87"/>
        <end position="100"/>
    </location>
</feature>
<feature type="compositionally biased region" description="Polar residues" evidence="1">
    <location>
        <begin position="214"/>
        <end position="233"/>
    </location>
</feature>
<organism evidence="2 3">
    <name type="scientific">Helicostylum pulchrum</name>
    <dbReference type="NCBI Taxonomy" id="562976"/>
    <lineage>
        <taxon>Eukaryota</taxon>
        <taxon>Fungi</taxon>
        <taxon>Fungi incertae sedis</taxon>
        <taxon>Mucoromycota</taxon>
        <taxon>Mucoromycotina</taxon>
        <taxon>Mucoromycetes</taxon>
        <taxon>Mucorales</taxon>
        <taxon>Mucorineae</taxon>
        <taxon>Mucoraceae</taxon>
        <taxon>Helicostylum</taxon>
    </lineage>
</organism>
<feature type="region of interest" description="Disordered" evidence="1">
    <location>
        <begin position="1"/>
        <end position="114"/>
    </location>
</feature>
<reference evidence="2 3" key="1">
    <citation type="submission" date="2024-04" db="EMBL/GenBank/DDBJ databases">
        <title>genome sequences of Mucor flavus KT1a and Helicostylum pulchrum KT1b strains isolation_sourced from the surface of a dry-aged beef.</title>
        <authorList>
            <person name="Toyotome T."/>
            <person name="Hosono M."/>
            <person name="Torimaru M."/>
            <person name="Fukuda K."/>
            <person name="Mikami N."/>
        </authorList>
    </citation>
    <scope>NUCLEOTIDE SEQUENCE [LARGE SCALE GENOMIC DNA]</scope>
    <source>
        <strain evidence="2 3">KT1b</strain>
    </source>
</reference>
<name>A0ABP9Y445_9FUNG</name>
<dbReference type="Proteomes" id="UP001476247">
    <property type="component" value="Unassembled WGS sequence"/>
</dbReference>
<proteinExistence type="predicted"/>
<feature type="region of interest" description="Disordered" evidence="1">
    <location>
        <begin position="214"/>
        <end position="235"/>
    </location>
</feature>
<evidence type="ECO:0000313" key="3">
    <source>
        <dbReference type="Proteomes" id="UP001476247"/>
    </source>
</evidence>
<feature type="compositionally biased region" description="Pro residues" evidence="1">
    <location>
        <begin position="46"/>
        <end position="62"/>
    </location>
</feature>
<comment type="caution">
    <text evidence="2">The sequence shown here is derived from an EMBL/GenBank/DDBJ whole genome shotgun (WGS) entry which is preliminary data.</text>
</comment>
<gene>
    <name evidence="2" type="ORF">HPULCUR_006509</name>
</gene>
<keyword evidence="3" id="KW-1185">Reference proteome</keyword>
<evidence type="ECO:0000256" key="1">
    <source>
        <dbReference type="SAM" id="MobiDB-lite"/>
    </source>
</evidence>
<accession>A0ABP9Y445</accession>
<evidence type="ECO:0000313" key="2">
    <source>
        <dbReference type="EMBL" id="GAA5801067.1"/>
    </source>
</evidence>